<organism evidence="1 2">
    <name type="scientific">Phytophthora fragariae</name>
    <dbReference type="NCBI Taxonomy" id="53985"/>
    <lineage>
        <taxon>Eukaryota</taxon>
        <taxon>Sar</taxon>
        <taxon>Stramenopiles</taxon>
        <taxon>Oomycota</taxon>
        <taxon>Peronosporomycetes</taxon>
        <taxon>Peronosporales</taxon>
        <taxon>Peronosporaceae</taxon>
        <taxon>Phytophthora</taxon>
    </lineage>
</organism>
<dbReference type="AlphaFoldDB" id="A0A6G0NIL8"/>
<gene>
    <name evidence="1" type="ORF">PF004_g16360</name>
</gene>
<accession>A0A6G0NIL8</accession>
<evidence type="ECO:0000313" key="1">
    <source>
        <dbReference type="EMBL" id="KAE9209825.1"/>
    </source>
</evidence>
<name>A0A6G0NIL8_9STRA</name>
<dbReference type="EMBL" id="QXGC01001155">
    <property type="protein sequence ID" value="KAE9209825.1"/>
    <property type="molecule type" value="Genomic_DNA"/>
</dbReference>
<dbReference type="Proteomes" id="UP000476176">
    <property type="component" value="Unassembled WGS sequence"/>
</dbReference>
<comment type="caution">
    <text evidence="1">The sequence shown here is derived from an EMBL/GenBank/DDBJ whole genome shotgun (WGS) entry which is preliminary data.</text>
</comment>
<reference evidence="1 2" key="1">
    <citation type="submission" date="2018-09" db="EMBL/GenBank/DDBJ databases">
        <title>Genomic investigation of the strawberry pathogen Phytophthora fragariae indicates pathogenicity is determined by transcriptional variation in three key races.</title>
        <authorList>
            <person name="Adams T.M."/>
            <person name="Armitage A.D."/>
            <person name="Sobczyk M.K."/>
            <person name="Bates H.J."/>
            <person name="Dunwell J.M."/>
            <person name="Nellist C.F."/>
            <person name="Harrison R.J."/>
        </authorList>
    </citation>
    <scope>NUCLEOTIDE SEQUENCE [LARGE SCALE GENOMIC DNA]</scope>
    <source>
        <strain evidence="1 2">BC-23</strain>
    </source>
</reference>
<evidence type="ECO:0000313" key="2">
    <source>
        <dbReference type="Proteomes" id="UP000476176"/>
    </source>
</evidence>
<proteinExistence type="predicted"/>
<protein>
    <submittedName>
        <fullName evidence="1">Uncharacterized protein</fullName>
    </submittedName>
</protein>
<sequence length="169" mass="18243">MSIAASRACRPAVCAKSDGLGRYIDTVKWLHANRTEGCTTDAMDWAALRQVAARATPTMLCWAPLGAAVLPAIALGHEPILENLLMPAPERGDGDCPIWLGRMAGNAFNGYHCIVGARQFSCSNLTTSRRPCRAAPSIASVVQPSVRLTCSHLRVDVLPLVVLVLEFWF</sequence>